<dbReference type="Proteomes" id="UP000226525">
    <property type="component" value="Unassembled WGS sequence"/>
</dbReference>
<reference evidence="3" key="1">
    <citation type="submission" date="2017-09" db="EMBL/GenBank/DDBJ databases">
        <title>The Reconstruction of 2,631 Draft Metagenome-Assembled Genomes from the Global Oceans.</title>
        <authorList>
            <person name="Tully B.J."/>
            <person name="Graham E.D."/>
            <person name="Heidelberg J.F."/>
        </authorList>
    </citation>
    <scope>NUCLEOTIDE SEQUENCE [LARGE SCALE GENOMIC DNA]</scope>
</reference>
<sequence length="168" mass="19391">MMSLNQAAQTLQIGKPRLYRLISENEITPTPDGNRRILTDEQLKQLKKSLVRSKKKLVQPQFPELQNQKVRTSSKNSSAKISQSVRELLNAKDSQIEHLQKLLESERARLTAVRENKENYQVILMGIQKVFGQLLQASEAVKNFLNNAVEQFKQEGVFEKFSRILDRK</sequence>
<organism evidence="2 3">
    <name type="scientific">SAR324 cluster bacterium</name>
    <dbReference type="NCBI Taxonomy" id="2024889"/>
    <lineage>
        <taxon>Bacteria</taxon>
        <taxon>Deltaproteobacteria</taxon>
        <taxon>SAR324 cluster</taxon>
    </lineage>
</organism>
<feature type="coiled-coil region" evidence="1">
    <location>
        <begin position="89"/>
        <end position="155"/>
    </location>
</feature>
<proteinExistence type="predicted"/>
<dbReference type="EMBL" id="NZEX01000023">
    <property type="protein sequence ID" value="MAH62278.1"/>
    <property type="molecule type" value="Genomic_DNA"/>
</dbReference>
<evidence type="ECO:0000313" key="3">
    <source>
        <dbReference type="Proteomes" id="UP000226525"/>
    </source>
</evidence>
<name>A0A2D6YGJ1_9DELT</name>
<evidence type="ECO:0008006" key="4">
    <source>
        <dbReference type="Google" id="ProtNLM"/>
    </source>
</evidence>
<gene>
    <name evidence="2" type="ORF">CMN54_02260</name>
</gene>
<keyword evidence="1" id="KW-0175">Coiled coil</keyword>
<evidence type="ECO:0000313" key="2">
    <source>
        <dbReference type="EMBL" id="MAH62278.1"/>
    </source>
</evidence>
<dbReference type="AlphaFoldDB" id="A0A2D6YGJ1"/>
<evidence type="ECO:0000256" key="1">
    <source>
        <dbReference type="SAM" id="Coils"/>
    </source>
</evidence>
<comment type="caution">
    <text evidence="2">The sequence shown here is derived from an EMBL/GenBank/DDBJ whole genome shotgun (WGS) entry which is preliminary data.</text>
</comment>
<accession>A0A2D6YGJ1</accession>
<protein>
    <recommendedName>
        <fullName evidence="4">Helix-turn-helix domain-containing protein</fullName>
    </recommendedName>
</protein>